<protein>
    <submittedName>
        <fullName evidence="1">Uncharacterized protein</fullName>
    </submittedName>
</protein>
<gene>
    <name evidence="1" type="ORF">BDZ85DRAFT_277421</name>
</gene>
<evidence type="ECO:0000313" key="1">
    <source>
        <dbReference type="EMBL" id="KAF2227526.1"/>
    </source>
</evidence>
<sequence length="135" mass="14892">MRCIIIGIITEARGEMVDLTTVPASVLGYDLDGVLHDLFAGTAGHADMARKFRSFLLITSHKASAKRSEALFTRYVIAVANKPRQWFQSKDADAPASWTIAAALVCNDLDDPWFSEEQFEVLSEIGDTMYDAASF</sequence>
<proteinExistence type="predicted"/>
<name>A0A6A6GP49_9PEZI</name>
<dbReference type="AlphaFoldDB" id="A0A6A6GP49"/>
<accession>A0A6A6GP49</accession>
<keyword evidence="2" id="KW-1185">Reference proteome</keyword>
<reference evidence="2" key="1">
    <citation type="journal article" date="2020" name="Stud. Mycol.">
        <title>101 Dothideomycetes genomes: A test case for predicting lifestyles and emergence of pathogens.</title>
        <authorList>
            <person name="Haridas S."/>
            <person name="Albert R."/>
            <person name="Binder M."/>
            <person name="Bloem J."/>
            <person name="LaButti K."/>
            <person name="Salamov A."/>
            <person name="Andreopoulos B."/>
            <person name="Baker S."/>
            <person name="Barry K."/>
            <person name="Bills G."/>
            <person name="Bluhm B."/>
            <person name="Cannon C."/>
            <person name="Castanera R."/>
            <person name="Culley D."/>
            <person name="Daum C."/>
            <person name="Ezra D."/>
            <person name="Gonzalez J."/>
            <person name="Henrissat B."/>
            <person name="Kuo A."/>
            <person name="Liang C."/>
            <person name="Lipzen A."/>
            <person name="Lutzoni F."/>
            <person name="Magnuson J."/>
            <person name="Mondo S."/>
            <person name="Nolan M."/>
            <person name="Ohm R."/>
            <person name="Pangilinan J."/>
            <person name="Park H.-J."/>
            <person name="Ramirez L."/>
            <person name="Alfaro M."/>
            <person name="Sun H."/>
            <person name="Tritt A."/>
            <person name="Yoshinaga Y."/>
            <person name="Zwiers L.-H."/>
            <person name="Turgeon B."/>
            <person name="Goodwin S."/>
            <person name="Spatafora J."/>
            <person name="Crous P."/>
            <person name="Grigoriev I."/>
        </authorList>
    </citation>
    <scope>NUCLEOTIDE SEQUENCE [LARGE SCALE GENOMIC DNA]</scope>
    <source>
        <strain evidence="2">CECT 20119</strain>
    </source>
</reference>
<dbReference type="EMBL" id="ML992501">
    <property type="protein sequence ID" value="KAF2227526.1"/>
    <property type="molecule type" value="Genomic_DNA"/>
</dbReference>
<dbReference type="Proteomes" id="UP000799538">
    <property type="component" value="Unassembled WGS sequence"/>
</dbReference>
<evidence type="ECO:0000313" key="2">
    <source>
        <dbReference type="Proteomes" id="UP000799538"/>
    </source>
</evidence>
<organism evidence="1 2">
    <name type="scientific">Elsinoe ampelina</name>
    <dbReference type="NCBI Taxonomy" id="302913"/>
    <lineage>
        <taxon>Eukaryota</taxon>
        <taxon>Fungi</taxon>
        <taxon>Dikarya</taxon>
        <taxon>Ascomycota</taxon>
        <taxon>Pezizomycotina</taxon>
        <taxon>Dothideomycetes</taxon>
        <taxon>Dothideomycetidae</taxon>
        <taxon>Myriangiales</taxon>
        <taxon>Elsinoaceae</taxon>
        <taxon>Elsinoe</taxon>
    </lineage>
</organism>
<dbReference type="OrthoDB" id="2821964at2759"/>